<feature type="domain" description="Sulfatase N-terminal" evidence="4">
    <location>
        <begin position="83"/>
        <end position="429"/>
    </location>
</feature>
<feature type="compositionally biased region" description="Basic and acidic residues" evidence="3">
    <location>
        <begin position="365"/>
        <end position="378"/>
    </location>
</feature>
<dbReference type="EMBL" id="CP036298">
    <property type="protein sequence ID" value="QDV23722.1"/>
    <property type="molecule type" value="Genomic_DNA"/>
</dbReference>
<dbReference type="Proteomes" id="UP000318017">
    <property type="component" value="Chromosome"/>
</dbReference>
<dbReference type="InterPro" id="IPR050738">
    <property type="entry name" value="Sulfatase"/>
</dbReference>
<dbReference type="InterPro" id="IPR000917">
    <property type="entry name" value="Sulfatase_N"/>
</dbReference>
<dbReference type="PANTHER" id="PTHR42693:SF53">
    <property type="entry name" value="ENDO-4-O-SULFATASE"/>
    <property type="match status" value="1"/>
</dbReference>
<evidence type="ECO:0000313" key="5">
    <source>
        <dbReference type="EMBL" id="QDV23722.1"/>
    </source>
</evidence>
<dbReference type="PANTHER" id="PTHR42693">
    <property type="entry name" value="ARYLSULFATASE FAMILY MEMBER"/>
    <property type="match status" value="1"/>
</dbReference>
<dbReference type="AlphaFoldDB" id="A0A518G559"/>
<dbReference type="InterPro" id="IPR017850">
    <property type="entry name" value="Alkaline_phosphatase_core_sf"/>
</dbReference>
<keyword evidence="6" id="KW-1185">Reference proteome</keyword>
<sequence length="533" mass="58832">MTLEQLREYCSGSVQGLSCGRERMLGCLESPLNRSKVLERAGNSLRNSSEMPSFAPILPAMCLALTLLCCVPSWAFAQDVARPNIIFIMADDLGYGDLGCYGQKVLQTPRLDRMAEEGMRFTDFYAGNTVCAPSRSVLMTGQHMGHTHVRGNAGGADMSKQSLRDEDVTVAEVLKSAGYATGLCGKWGLGDAAPGGESGLPRRQGFDFAYGYLNQVHAHNYFPEFLWRNETQEKLNNVVHTVQRASGGFSGGWATHRVDYSHDLVAEEALDFIRRSGSSTQAPKPFFLYLAFTIPHANNEGTRGTGDGQEVPDYGPYASENWSNQDKGQAAMITRMDADVGRLLDLLDEMNLAEDTLVLFTSDNGPHDEGGHDTERFDPNGPLRGMKRDLYEGGVRVPLIARWPGTTPAGATSHHIGYFGDFMATAAELSAAQAPEDLDSLSLVPTLTGKPAQQAEHEYLYWEFYEQKGKQAVRANQWKAIRMPWKTGTTQLFDLSQDMGEEHDVAAQHPEIVQRMEAIMQSAHTEHPNWQPR</sequence>
<dbReference type="SUPFAM" id="SSF53649">
    <property type="entry name" value="Alkaline phosphatase-like"/>
    <property type="match status" value="1"/>
</dbReference>
<name>A0A518G559_9BACT</name>
<protein>
    <submittedName>
        <fullName evidence="5">Arylsulfatase</fullName>
        <ecNumber evidence="5">3.1.6.1</ecNumber>
    </submittedName>
</protein>
<evidence type="ECO:0000259" key="4">
    <source>
        <dbReference type="Pfam" id="PF00884"/>
    </source>
</evidence>
<dbReference type="CDD" id="cd16145">
    <property type="entry name" value="ARS_like"/>
    <property type="match status" value="1"/>
</dbReference>
<dbReference type="KEGG" id="ahel:Q31a_20270"/>
<keyword evidence="2 5" id="KW-0378">Hydrolase</keyword>
<dbReference type="EC" id="3.1.6.1" evidence="5"/>
<dbReference type="Gene3D" id="3.30.1120.10">
    <property type="match status" value="1"/>
</dbReference>
<feature type="region of interest" description="Disordered" evidence="3">
    <location>
        <begin position="363"/>
        <end position="383"/>
    </location>
</feature>
<evidence type="ECO:0000256" key="3">
    <source>
        <dbReference type="SAM" id="MobiDB-lite"/>
    </source>
</evidence>
<dbReference type="GO" id="GO:0004065">
    <property type="term" value="F:arylsulfatase activity"/>
    <property type="evidence" value="ECO:0007669"/>
    <property type="project" value="UniProtKB-EC"/>
</dbReference>
<dbReference type="Pfam" id="PF00884">
    <property type="entry name" value="Sulfatase"/>
    <property type="match status" value="1"/>
</dbReference>
<reference evidence="5 6" key="1">
    <citation type="submission" date="2019-02" db="EMBL/GenBank/DDBJ databases">
        <title>Deep-cultivation of Planctomycetes and their phenomic and genomic characterization uncovers novel biology.</title>
        <authorList>
            <person name="Wiegand S."/>
            <person name="Jogler M."/>
            <person name="Boedeker C."/>
            <person name="Pinto D."/>
            <person name="Vollmers J."/>
            <person name="Rivas-Marin E."/>
            <person name="Kohn T."/>
            <person name="Peeters S.H."/>
            <person name="Heuer A."/>
            <person name="Rast P."/>
            <person name="Oberbeckmann S."/>
            <person name="Bunk B."/>
            <person name="Jeske O."/>
            <person name="Meyerdierks A."/>
            <person name="Storesund J.E."/>
            <person name="Kallscheuer N."/>
            <person name="Luecker S."/>
            <person name="Lage O.M."/>
            <person name="Pohl T."/>
            <person name="Merkel B.J."/>
            <person name="Hornburger P."/>
            <person name="Mueller R.-W."/>
            <person name="Bruemmer F."/>
            <person name="Labrenz M."/>
            <person name="Spormann A.M."/>
            <person name="Op den Camp H."/>
            <person name="Overmann J."/>
            <person name="Amann R."/>
            <person name="Jetten M.S.M."/>
            <person name="Mascher T."/>
            <person name="Medema M.H."/>
            <person name="Devos D.P."/>
            <person name="Kaster A.-K."/>
            <person name="Ovreas L."/>
            <person name="Rohde M."/>
            <person name="Galperin M.Y."/>
            <person name="Jogler C."/>
        </authorList>
    </citation>
    <scope>NUCLEOTIDE SEQUENCE [LARGE SCALE GENOMIC DNA]</scope>
    <source>
        <strain evidence="5 6">Q31a</strain>
    </source>
</reference>
<gene>
    <name evidence="5" type="primary">atsA_25</name>
    <name evidence="5" type="ORF">Q31a_20270</name>
</gene>
<organism evidence="5 6">
    <name type="scientific">Aureliella helgolandensis</name>
    <dbReference type="NCBI Taxonomy" id="2527968"/>
    <lineage>
        <taxon>Bacteria</taxon>
        <taxon>Pseudomonadati</taxon>
        <taxon>Planctomycetota</taxon>
        <taxon>Planctomycetia</taxon>
        <taxon>Pirellulales</taxon>
        <taxon>Pirellulaceae</taxon>
        <taxon>Aureliella</taxon>
    </lineage>
</organism>
<evidence type="ECO:0000256" key="2">
    <source>
        <dbReference type="ARBA" id="ARBA00022801"/>
    </source>
</evidence>
<proteinExistence type="inferred from homology"/>
<comment type="similarity">
    <text evidence="1">Belongs to the sulfatase family.</text>
</comment>
<evidence type="ECO:0000313" key="6">
    <source>
        <dbReference type="Proteomes" id="UP000318017"/>
    </source>
</evidence>
<evidence type="ECO:0000256" key="1">
    <source>
        <dbReference type="ARBA" id="ARBA00008779"/>
    </source>
</evidence>
<dbReference type="Gene3D" id="3.40.720.10">
    <property type="entry name" value="Alkaline Phosphatase, subunit A"/>
    <property type="match status" value="1"/>
</dbReference>
<accession>A0A518G559</accession>